<name>A0A8K0VTF0_9PLEO</name>
<evidence type="ECO:0000313" key="3">
    <source>
        <dbReference type="EMBL" id="KAH7074068.1"/>
    </source>
</evidence>
<dbReference type="InterPro" id="IPR010730">
    <property type="entry name" value="HET"/>
</dbReference>
<evidence type="ECO:0000313" key="4">
    <source>
        <dbReference type="Proteomes" id="UP000813461"/>
    </source>
</evidence>
<reference evidence="3" key="1">
    <citation type="journal article" date="2021" name="Nat. Commun.">
        <title>Genetic determinants of endophytism in the Arabidopsis root mycobiome.</title>
        <authorList>
            <person name="Mesny F."/>
            <person name="Miyauchi S."/>
            <person name="Thiergart T."/>
            <person name="Pickel B."/>
            <person name="Atanasova L."/>
            <person name="Karlsson M."/>
            <person name="Huettel B."/>
            <person name="Barry K.W."/>
            <person name="Haridas S."/>
            <person name="Chen C."/>
            <person name="Bauer D."/>
            <person name="Andreopoulos W."/>
            <person name="Pangilinan J."/>
            <person name="LaButti K."/>
            <person name="Riley R."/>
            <person name="Lipzen A."/>
            <person name="Clum A."/>
            <person name="Drula E."/>
            <person name="Henrissat B."/>
            <person name="Kohler A."/>
            <person name="Grigoriev I.V."/>
            <person name="Martin F.M."/>
            <person name="Hacquard S."/>
        </authorList>
    </citation>
    <scope>NUCLEOTIDE SEQUENCE</scope>
    <source>
        <strain evidence="3">MPI-SDFR-AT-0120</strain>
    </source>
</reference>
<accession>A0A8K0VTF0</accession>
<gene>
    <name evidence="3" type="ORF">FB567DRAFT_188514</name>
</gene>
<feature type="region of interest" description="Disordered" evidence="1">
    <location>
        <begin position="74"/>
        <end position="94"/>
    </location>
</feature>
<feature type="domain" description="Heterokaryon incompatibility" evidence="2">
    <location>
        <begin position="224"/>
        <end position="377"/>
    </location>
</feature>
<keyword evidence="4" id="KW-1185">Reference proteome</keyword>
<organism evidence="3 4">
    <name type="scientific">Paraphoma chrysanthemicola</name>
    <dbReference type="NCBI Taxonomy" id="798071"/>
    <lineage>
        <taxon>Eukaryota</taxon>
        <taxon>Fungi</taxon>
        <taxon>Dikarya</taxon>
        <taxon>Ascomycota</taxon>
        <taxon>Pezizomycotina</taxon>
        <taxon>Dothideomycetes</taxon>
        <taxon>Pleosporomycetidae</taxon>
        <taxon>Pleosporales</taxon>
        <taxon>Pleosporineae</taxon>
        <taxon>Phaeosphaeriaceae</taxon>
        <taxon>Paraphoma</taxon>
    </lineage>
</organism>
<protein>
    <submittedName>
        <fullName evidence="3">Heterokaryon incompatibility protein-domain-containing protein</fullName>
    </submittedName>
</protein>
<comment type="caution">
    <text evidence="3">The sequence shown here is derived from an EMBL/GenBank/DDBJ whole genome shotgun (WGS) entry which is preliminary data.</text>
</comment>
<dbReference type="PANTHER" id="PTHR33112">
    <property type="entry name" value="DOMAIN PROTEIN, PUTATIVE-RELATED"/>
    <property type="match status" value="1"/>
</dbReference>
<dbReference type="EMBL" id="JAGMVJ010000021">
    <property type="protein sequence ID" value="KAH7074068.1"/>
    <property type="molecule type" value="Genomic_DNA"/>
</dbReference>
<dbReference type="AlphaFoldDB" id="A0A8K0VTF0"/>
<dbReference type="Proteomes" id="UP000813461">
    <property type="component" value="Unassembled WGS sequence"/>
</dbReference>
<dbReference type="OrthoDB" id="5125733at2759"/>
<sequence length="699" mass="79442">MADQGPICEVCAKTDFAFALDPSRWDNDPWLDYLLFGPCVTHQPSLKSLRNSALQGCPVCLLLMEALKLPLEPQEPEPWGRYEPKAEKKKKKREKREFEAYKSEEENSGPCLISATMLSAIHRDFAPANGVVVGLSVHLKVLGMSGHIGVIPSEHSPENIGTRNLLHHTDIDLCRQWLQQCQTEHHKCPSISESDLPTRLIDVGVPNDVVQPQLVESRGQKGLYVTLSHCWGESKPPSTTKANLSSRMAAIPTDSMPKTFRDAVDIVRSLGYRYLWIDSFCIVQDDDADWQHECASMAKIYSDCVVTLASPYASDCHGGFPRGLHPTPVKAWCDLPVQWPGTTDLDTVRLIHPYPSFHGRVDWDDSPLAERAWVLQERLLSPRWLYFGNDDLYFQCSTAQFDEHLRVPLSLHNAHLGLHTHAPKDALSFKTYEEGLSKWYSMLVTYSELCLTHGSDRLPALSGIASRFAEKLGDEYIAGMWRKDLAFGLCYTVIRQPRRSLHPPAIPGPSWSWYTCDRTVETPFVQGNRRINVEPSAGRYHMAQFDKTNCFGSLIEIISAHATIGGENSFGEVRNAKLTIKGRLRRVSYRNRHVYYKKTGQVLGKLSLDDFDNPRKRGSPKIFMLSLAVCGNWLDDSYVFPRWFALGLVKDLVEPDTYIRIGIIEPLDDDELRFMDVKMSKKRLWRKLNNAPWQRIYLI</sequence>
<evidence type="ECO:0000259" key="2">
    <source>
        <dbReference type="Pfam" id="PF06985"/>
    </source>
</evidence>
<dbReference type="PANTHER" id="PTHR33112:SF16">
    <property type="entry name" value="HETEROKARYON INCOMPATIBILITY DOMAIN-CONTAINING PROTEIN"/>
    <property type="match status" value="1"/>
</dbReference>
<proteinExistence type="predicted"/>
<dbReference type="Pfam" id="PF06985">
    <property type="entry name" value="HET"/>
    <property type="match status" value="1"/>
</dbReference>
<evidence type="ECO:0000256" key="1">
    <source>
        <dbReference type="SAM" id="MobiDB-lite"/>
    </source>
</evidence>